<organism evidence="2 3">
    <name type="scientific">Arthrobacter russicus</name>
    <dbReference type="NCBI Taxonomy" id="172040"/>
    <lineage>
        <taxon>Bacteria</taxon>
        <taxon>Bacillati</taxon>
        <taxon>Actinomycetota</taxon>
        <taxon>Actinomycetes</taxon>
        <taxon>Micrococcales</taxon>
        <taxon>Micrococcaceae</taxon>
        <taxon>Arthrobacter</taxon>
    </lineage>
</organism>
<dbReference type="InterPro" id="IPR036514">
    <property type="entry name" value="SGNH_hydro_sf"/>
</dbReference>
<dbReference type="PANTHER" id="PTHR43784">
    <property type="entry name" value="GDSL-LIKE LIPASE/ACYLHYDROLASE, PUTATIVE (AFU_ORTHOLOGUE AFUA_2G00820)-RELATED"/>
    <property type="match status" value="1"/>
</dbReference>
<dbReference type="SUPFAM" id="SSF52266">
    <property type="entry name" value="SGNH hydrolase"/>
    <property type="match status" value="1"/>
</dbReference>
<name>A0ABU1JC22_9MICC</name>
<proteinExistence type="predicted"/>
<evidence type="ECO:0000313" key="3">
    <source>
        <dbReference type="Proteomes" id="UP001185069"/>
    </source>
</evidence>
<reference evidence="2 3" key="1">
    <citation type="submission" date="2023-07" db="EMBL/GenBank/DDBJ databases">
        <title>Sequencing the genomes of 1000 actinobacteria strains.</title>
        <authorList>
            <person name="Klenk H.-P."/>
        </authorList>
    </citation>
    <scope>NUCLEOTIDE SEQUENCE [LARGE SCALE GENOMIC DNA]</scope>
    <source>
        <strain evidence="2 3">DSM 14555</strain>
    </source>
</reference>
<dbReference type="RefSeq" id="WP_309798721.1">
    <property type="nucleotide sequence ID" value="NZ_BAAAHY010000005.1"/>
</dbReference>
<dbReference type="Pfam" id="PF13472">
    <property type="entry name" value="Lipase_GDSL_2"/>
    <property type="match status" value="1"/>
</dbReference>
<evidence type="ECO:0000313" key="2">
    <source>
        <dbReference type="EMBL" id="MDR6269978.1"/>
    </source>
</evidence>
<accession>A0ABU1JC22</accession>
<dbReference type="InterPro" id="IPR013830">
    <property type="entry name" value="SGNH_hydro"/>
</dbReference>
<dbReference type="Gene3D" id="3.40.50.1110">
    <property type="entry name" value="SGNH hydrolase"/>
    <property type="match status" value="1"/>
</dbReference>
<sequence length="283" mass="31702">MTEAQYRPGRRPRIFVALGDSFTEGVGDEAAALPNGVRGWADRVAEQLELHDSSWRYANLAIRGKRLVHVLEEQLAVAIAMKPDLVSIYAGGNDLLGFRTDVPSLMAIYAEIVAELRSHGSQVLLFTGYPVPISPLLEPLKIRNAAYNQAVRRIASEQDALLVDYWCFEKFQDQRMWADDRLHMSTRGHIYMAKKVLEVLHAPHVIDPAPLGMPPHYSRSQRLRGSLDWTQRHFGPWLGRRIRRVSSGDGLSPRYPEPVSILQSQALKASAIHNQPEAAAARG</sequence>
<dbReference type="InterPro" id="IPR053140">
    <property type="entry name" value="GDSL_Rv0518-like"/>
</dbReference>
<dbReference type="CDD" id="cd01832">
    <property type="entry name" value="SGNH_hydrolase_like_1"/>
    <property type="match status" value="1"/>
</dbReference>
<keyword evidence="3" id="KW-1185">Reference proteome</keyword>
<comment type="caution">
    <text evidence="2">The sequence shown here is derived from an EMBL/GenBank/DDBJ whole genome shotgun (WGS) entry which is preliminary data.</text>
</comment>
<dbReference type="Proteomes" id="UP001185069">
    <property type="component" value="Unassembled WGS sequence"/>
</dbReference>
<dbReference type="PANTHER" id="PTHR43784:SF2">
    <property type="entry name" value="GDSL-LIKE LIPASE_ACYLHYDROLASE, PUTATIVE (AFU_ORTHOLOGUE AFUA_2G00820)-RELATED"/>
    <property type="match status" value="1"/>
</dbReference>
<feature type="domain" description="SGNH hydrolase-type esterase" evidence="1">
    <location>
        <begin position="17"/>
        <end position="189"/>
    </location>
</feature>
<evidence type="ECO:0000259" key="1">
    <source>
        <dbReference type="Pfam" id="PF13472"/>
    </source>
</evidence>
<dbReference type="EMBL" id="JAVDQF010000001">
    <property type="protein sequence ID" value="MDR6269978.1"/>
    <property type="molecule type" value="Genomic_DNA"/>
</dbReference>
<protein>
    <submittedName>
        <fullName evidence="2">Lysophospholipase L1-like esterase</fullName>
    </submittedName>
</protein>
<gene>
    <name evidence="2" type="ORF">JOE69_002216</name>
</gene>